<dbReference type="PANTHER" id="PTHR22835:SF663">
    <property type="entry name" value="LIPASE-LIKE"/>
    <property type="match status" value="1"/>
</dbReference>
<dbReference type="GO" id="GO:0016788">
    <property type="term" value="F:hydrolase activity, acting on ester bonds"/>
    <property type="evidence" value="ECO:0007669"/>
    <property type="project" value="InterPro"/>
</dbReference>
<reference evidence="4" key="1">
    <citation type="submission" date="2020-07" db="EMBL/GenBank/DDBJ databases">
        <authorList>
            <person name="Lin J."/>
        </authorList>
    </citation>
    <scope>NUCLEOTIDE SEQUENCE</scope>
</reference>
<evidence type="ECO:0000313" key="4">
    <source>
        <dbReference type="EMBL" id="CAD1824008.1"/>
    </source>
</evidence>
<sequence length="297" mass="32819">MIAPSTAVPTRPQPSLRPDLLRPRHRPLLQRPPHRRLLSPSIRIAVPSAVSCGTDGGGFPHGANFAVAGATAMNGSFFDANGVTVTWTEYSLGTQLQWFKKLLPLISSDSDRSKIMNSSLFLVGEIGGNDYNHPLFQGKTIEEVRSFVPSVINTIGSAINDLIELGARTLVVPGNFPMGCVPTYLIEFQSPKEEDYDPQTGCLKQLNEFAEYHNRQLLNELDKLQRLHPHATIIYADYYGPSMNVYRSPEQFGIKAPLNACCGSDAPYNYTHQYTAGARSRSYVPIHQSMFPGMGYT</sequence>
<comment type="similarity">
    <text evidence="1">Belongs to the 'GDSL' lipolytic enzyme family.</text>
</comment>
<evidence type="ECO:0000256" key="2">
    <source>
        <dbReference type="ARBA" id="ARBA00023180"/>
    </source>
</evidence>
<keyword evidence="2" id="KW-0325">Glycoprotein</keyword>
<evidence type="ECO:0000256" key="3">
    <source>
        <dbReference type="SAM" id="MobiDB-lite"/>
    </source>
</evidence>
<feature type="compositionally biased region" description="Basic residues" evidence="3">
    <location>
        <begin position="23"/>
        <end position="33"/>
    </location>
</feature>
<dbReference type="EMBL" id="LR862143">
    <property type="protein sequence ID" value="CAD1824008.1"/>
    <property type="molecule type" value="Genomic_DNA"/>
</dbReference>
<dbReference type="Pfam" id="PF00657">
    <property type="entry name" value="Lipase_GDSL"/>
    <property type="match status" value="1"/>
</dbReference>
<dbReference type="AlphaFoldDB" id="A0A6V7NZW0"/>
<dbReference type="PANTHER" id="PTHR22835">
    <property type="entry name" value="ZINC FINGER FYVE DOMAIN CONTAINING PROTEIN"/>
    <property type="match status" value="1"/>
</dbReference>
<gene>
    <name evidence="4" type="ORF">CB5_LOCUS7219</name>
</gene>
<proteinExistence type="inferred from homology"/>
<organism evidence="4">
    <name type="scientific">Ananas comosus var. bracteatus</name>
    <name type="common">red pineapple</name>
    <dbReference type="NCBI Taxonomy" id="296719"/>
    <lineage>
        <taxon>Eukaryota</taxon>
        <taxon>Viridiplantae</taxon>
        <taxon>Streptophyta</taxon>
        <taxon>Embryophyta</taxon>
        <taxon>Tracheophyta</taxon>
        <taxon>Spermatophyta</taxon>
        <taxon>Magnoliopsida</taxon>
        <taxon>Liliopsida</taxon>
        <taxon>Poales</taxon>
        <taxon>Bromeliaceae</taxon>
        <taxon>Bromelioideae</taxon>
        <taxon>Ananas</taxon>
    </lineage>
</organism>
<protein>
    <recommendedName>
        <fullName evidence="5">GDSL esterase/lipase</fullName>
    </recommendedName>
</protein>
<dbReference type="Gene3D" id="3.40.50.1110">
    <property type="entry name" value="SGNH hydrolase"/>
    <property type="match status" value="1"/>
</dbReference>
<evidence type="ECO:0000256" key="1">
    <source>
        <dbReference type="ARBA" id="ARBA00008668"/>
    </source>
</evidence>
<dbReference type="InterPro" id="IPR036514">
    <property type="entry name" value="SGNH_hydro_sf"/>
</dbReference>
<dbReference type="InterPro" id="IPR001087">
    <property type="entry name" value="GDSL"/>
</dbReference>
<accession>A0A6V7NZW0</accession>
<feature type="region of interest" description="Disordered" evidence="3">
    <location>
        <begin position="1"/>
        <end position="33"/>
    </location>
</feature>
<name>A0A6V7NZW0_ANACO</name>
<evidence type="ECO:0008006" key="5">
    <source>
        <dbReference type="Google" id="ProtNLM"/>
    </source>
</evidence>